<proteinExistence type="predicted"/>
<dbReference type="CDD" id="cd06257">
    <property type="entry name" value="DnaJ"/>
    <property type="match status" value="1"/>
</dbReference>
<accession>G8JNN9</accession>
<keyword evidence="5" id="KW-1185">Reference proteome</keyword>
<dbReference type="InterPro" id="IPR035892">
    <property type="entry name" value="C2_domain_sf"/>
</dbReference>
<feature type="transmembrane region" description="Helical" evidence="2">
    <location>
        <begin position="209"/>
        <end position="229"/>
    </location>
</feature>
<dbReference type="InterPro" id="IPR001623">
    <property type="entry name" value="DnaJ_domain"/>
</dbReference>
<dbReference type="GO" id="GO:0031204">
    <property type="term" value="P:post-translational protein targeting to membrane, translocation"/>
    <property type="evidence" value="ECO:0007669"/>
    <property type="project" value="EnsemblFungi"/>
</dbReference>
<dbReference type="GO" id="GO:0006614">
    <property type="term" value="P:SRP-dependent cotranslational protein targeting to membrane"/>
    <property type="evidence" value="ECO:0007669"/>
    <property type="project" value="EnsemblFungi"/>
</dbReference>
<dbReference type="EMBL" id="CP002498">
    <property type="protein sequence ID" value="AET38107.1"/>
    <property type="molecule type" value="Genomic_DNA"/>
</dbReference>
<dbReference type="AlphaFoldDB" id="G8JNN9"/>
<dbReference type="OMA" id="ETWPFFL"/>
<dbReference type="GO" id="GO:0003723">
    <property type="term" value="F:RNA binding"/>
    <property type="evidence" value="ECO:0007669"/>
    <property type="project" value="TreeGrafter"/>
</dbReference>
<evidence type="ECO:0000256" key="2">
    <source>
        <dbReference type="SAM" id="Phobius"/>
    </source>
</evidence>
<dbReference type="Pfam" id="PF00226">
    <property type="entry name" value="DnaJ"/>
    <property type="match status" value="1"/>
</dbReference>
<dbReference type="HOGENOM" id="CLU_014210_0_0_1"/>
<dbReference type="InterPro" id="IPR036869">
    <property type="entry name" value="J_dom_sf"/>
</dbReference>
<organism evidence="4 5">
    <name type="scientific">Eremothecium cymbalariae (strain CBS 270.75 / DBVPG 7215 / KCTC 17166 / NRRL Y-17582)</name>
    <name type="common">Yeast</name>
    <dbReference type="NCBI Taxonomy" id="931890"/>
    <lineage>
        <taxon>Eukaryota</taxon>
        <taxon>Fungi</taxon>
        <taxon>Dikarya</taxon>
        <taxon>Ascomycota</taxon>
        <taxon>Saccharomycotina</taxon>
        <taxon>Saccharomycetes</taxon>
        <taxon>Saccharomycetales</taxon>
        <taxon>Saccharomycetaceae</taxon>
        <taxon>Eremothecium</taxon>
    </lineage>
</organism>
<dbReference type="KEGG" id="erc:Ecym_2374"/>
<dbReference type="FunFam" id="1.10.287.110:FF:000114">
    <property type="entry name" value="SEC63 isoform 5"/>
    <property type="match status" value="1"/>
</dbReference>
<keyword evidence="2" id="KW-0812">Transmembrane</keyword>
<dbReference type="Proteomes" id="UP000006790">
    <property type="component" value="Chromosome 2"/>
</dbReference>
<evidence type="ECO:0000256" key="1">
    <source>
        <dbReference type="SAM" id="MobiDB-lite"/>
    </source>
</evidence>
<dbReference type="eggNOG" id="KOG0721">
    <property type="taxonomic scope" value="Eukaryota"/>
</dbReference>
<dbReference type="Gene3D" id="2.60.40.150">
    <property type="entry name" value="C2 domain"/>
    <property type="match status" value="1"/>
</dbReference>
<dbReference type="GeneID" id="11471858"/>
<name>G8JNN9_ERECY</name>
<dbReference type="SUPFAM" id="SSF46565">
    <property type="entry name" value="Chaperone J-domain"/>
    <property type="match status" value="1"/>
</dbReference>
<evidence type="ECO:0000313" key="5">
    <source>
        <dbReference type="Proteomes" id="UP000006790"/>
    </source>
</evidence>
<keyword evidence="2" id="KW-1133">Transmembrane helix</keyword>
<sequence>MALSYEYDESDETWPFFLLTILLIWLVPATLLQVYRLVYKKEQEAESNGADLSIVQEKYMPDSVRNFQKSHGDKKSVIFNKRSAMIIVGWTVVSFLVHRITNNDALQESASLLFDPYELLGIGTSATEREVRSSYRKLSVKFHPDKLSKDLSQEERLQLEEQYVLITKAYKALTEEVTRENYLKYGHPDGPQSTSHGIALPKFLIEGSASPLVVVGYFLLLAIVLPYFVSRWWANTQSHTDKGIHTSTASFFVDRLFNNKPSEIITVNTILNWLSHAKEYKLQYPELSTKDIEQLFQDHINRIHSGKLEEVKLAIVSKSTLLLQGLLDVATSFRNTEVSNIVLDTSKVIVQATPNGPYAQILQLPNVDKEKFMQSRVDDIRTLGKLFTYDDEKIGQILGISDKSALADTLTVASNIPHLKVIHSEFKVPGESQVTPSSTPHILLKVLVRSAKHKSFPPTLIPEDKLKEPQDFKSLRDPFAIVNEQPKVPRTFAPYFPTKRYGGWCCLVALQKDAKVIQTPLVVTRLSVANLSKDFDKRIIKDVNAEFNADDWEIGTIKIPLGRSAPPEKGDYFFRIIVKSTEYYGSDIDITMPMQVRDPPKVDDLKDEIFHVNDDTEHTAFSSEQEEESDSDEDENDYEDGSEYTDIDTDTEVEDNEEGEK</sequence>
<feature type="compositionally biased region" description="Acidic residues" evidence="1">
    <location>
        <begin position="624"/>
        <end position="661"/>
    </location>
</feature>
<feature type="transmembrane region" description="Helical" evidence="2">
    <location>
        <begin position="14"/>
        <end position="35"/>
    </location>
</feature>
<dbReference type="PROSITE" id="PS50076">
    <property type="entry name" value="DNAJ_2"/>
    <property type="match status" value="1"/>
</dbReference>
<dbReference type="SMART" id="SM00271">
    <property type="entry name" value="DnaJ"/>
    <property type="match status" value="1"/>
</dbReference>
<evidence type="ECO:0000313" key="4">
    <source>
        <dbReference type="EMBL" id="AET38107.1"/>
    </source>
</evidence>
<dbReference type="Gene3D" id="1.10.287.110">
    <property type="entry name" value="DnaJ domain"/>
    <property type="match status" value="1"/>
</dbReference>
<keyword evidence="2" id="KW-0472">Membrane</keyword>
<dbReference type="FunCoup" id="G8JNN9">
    <property type="interactions" value="458"/>
</dbReference>
<reference evidence="5" key="1">
    <citation type="journal article" date="2012" name="G3 (Bethesda)">
        <title>Pichia sorbitophila, an interspecies yeast hybrid reveals early steps of genome resolution following polyploidization.</title>
        <authorList>
            <person name="Leh Louis V."/>
            <person name="Despons L."/>
            <person name="Friedrich A."/>
            <person name="Martin T."/>
            <person name="Durrens P."/>
            <person name="Casaregola S."/>
            <person name="Neuveglise C."/>
            <person name="Fairhead C."/>
            <person name="Marck C."/>
            <person name="Cruz J.A."/>
            <person name="Straub M.L."/>
            <person name="Kugler V."/>
            <person name="Sacerdot C."/>
            <person name="Uzunov Z."/>
            <person name="Thierry A."/>
            <person name="Weiss S."/>
            <person name="Bleykasten C."/>
            <person name="De Montigny J."/>
            <person name="Jacques N."/>
            <person name="Jung P."/>
            <person name="Lemaire M."/>
            <person name="Mallet S."/>
            <person name="Morel G."/>
            <person name="Richard G.F."/>
            <person name="Sarkar A."/>
            <person name="Savel G."/>
            <person name="Schacherer J."/>
            <person name="Seret M.L."/>
            <person name="Talla E."/>
            <person name="Samson G."/>
            <person name="Jubin C."/>
            <person name="Poulain J."/>
            <person name="Vacherie B."/>
            <person name="Barbe V."/>
            <person name="Pelletier E."/>
            <person name="Sherman D.J."/>
            <person name="Westhof E."/>
            <person name="Weissenbach J."/>
            <person name="Baret P.V."/>
            <person name="Wincker P."/>
            <person name="Gaillardin C."/>
            <person name="Dujon B."/>
            <person name="Souciet J.L."/>
        </authorList>
    </citation>
    <scope>NUCLEOTIDE SEQUENCE [LARGE SCALE GENOMIC DNA]</scope>
    <source>
        <strain evidence="5">CBS 270.75 / DBVPG 7215 / KCTC 17166 / NRRL Y-17582</strain>
    </source>
</reference>
<dbReference type="SUPFAM" id="SSF158702">
    <property type="entry name" value="Sec63 N-terminal domain-like"/>
    <property type="match status" value="1"/>
</dbReference>
<dbReference type="InterPro" id="IPR014756">
    <property type="entry name" value="Ig_E-set"/>
</dbReference>
<dbReference type="SUPFAM" id="SSF81296">
    <property type="entry name" value="E set domains"/>
    <property type="match status" value="1"/>
</dbReference>
<feature type="domain" description="J" evidence="3">
    <location>
        <begin position="115"/>
        <end position="186"/>
    </location>
</feature>
<dbReference type="OrthoDB" id="1734229at2759"/>
<dbReference type="InParanoid" id="G8JNN9"/>
<protein>
    <recommendedName>
        <fullName evidence="3">J domain-containing protein</fullName>
    </recommendedName>
</protein>
<dbReference type="GO" id="GO:0071256">
    <property type="term" value="C:translocon complex"/>
    <property type="evidence" value="ECO:0007669"/>
    <property type="project" value="EnsemblFungi"/>
</dbReference>
<evidence type="ECO:0000259" key="3">
    <source>
        <dbReference type="PROSITE" id="PS50076"/>
    </source>
</evidence>
<gene>
    <name evidence="4" type="ordered locus">Ecym_2374</name>
</gene>
<dbReference type="PANTHER" id="PTHR24075">
    <property type="entry name" value="SEC63 DOMAIN-CONTAINING"/>
    <property type="match status" value="1"/>
</dbReference>
<dbReference type="RefSeq" id="XP_003644924.1">
    <property type="nucleotide sequence ID" value="XM_003644876.1"/>
</dbReference>
<dbReference type="STRING" id="931890.G8JNN9"/>
<dbReference type="GO" id="GO:0046967">
    <property type="term" value="P:cytosol to endoplasmic reticulum transport"/>
    <property type="evidence" value="ECO:0007669"/>
    <property type="project" value="EnsemblFungi"/>
</dbReference>
<dbReference type="PRINTS" id="PR00625">
    <property type="entry name" value="JDOMAIN"/>
</dbReference>
<feature type="region of interest" description="Disordered" evidence="1">
    <location>
        <begin position="613"/>
        <end position="661"/>
    </location>
</feature>
<dbReference type="GO" id="GO:0031207">
    <property type="term" value="C:Sec62/Sec63 complex"/>
    <property type="evidence" value="ECO:0007669"/>
    <property type="project" value="EnsemblFungi"/>
</dbReference>
<dbReference type="GO" id="GO:0008320">
    <property type="term" value="F:protein transmembrane transporter activity"/>
    <property type="evidence" value="ECO:0007669"/>
    <property type="project" value="EnsemblFungi"/>
</dbReference>
<dbReference type="PANTHER" id="PTHR24075:SF0">
    <property type="entry name" value="TRANSLOCATION PROTEIN SEC63 HOMOLOG"/>
    <property type="match status" value="1"/>
</dbReference>